<feature type="transmembrane region" description="Helical" evidence="1">
    <location>
        <begin position="89"/>
        <end position="106"/>
    </location>
</feature>
<protein>
    <submittedName>
        <fullName evidence="2">Uncharacterized protein</fullName>
    </submittedName>
</protein>
<evidence type="ECO:0000313" key="3">
    <source>
        <dbReference type="Proteomes" id="UP000799778"/>
    </source>
</evidence>
<proteinExistence type="predicted"/>
<organism evidence="2 3">
    <name type="scientific">Aaosphaeria arxii CBS 175.79</name>
    <dbReference type="NCBI Taxonomy" id="1450172"/>
    <lineage>
        <taxon>Eukaryota</taxon>
        <taxon>Fungi</taxon>
        <taxon>Dikarya</taxon>
        <taxon>Ascomycota</taxon>
        <taxon>Pezizomycotina</taxon>
        <taxon>Dothideomycetes</taxon>
        <taxon>Pleosporomycetidae</taxon>
        <taxon>Pleosporales</taxon>
        <taxon>Pleosporales incertae sedis</taxon>
        <taxon>Aaosphaeria</taxon>
    </lineage>
</organism>
<keyword evidence="3" id="KW-1185">Reference proteome</keyword>
<dbReference type="EMBL" id="ML978066">
    <property type="protein sequence ID" value="KAF2020535.1"/>
    <property type="molecule type" value="Genomic_DNA"/>
</dbReference>
<dbReference type="AlphaFoldDB" id="A0A6A5Y4M9"/>
<evidence type="ECO:0000313" key="2">
    <source>
        <dbReference type="EMBL" id="KAF2020535.1"/>
    </source>
</evidence>
<evidence type="ECO:0000256" key="1">
    <source>
        <dbReference type="SAM" id="Phobius"/>
    </source>
</evidence>
<dbReference type="Proteomes" id="UP000799778">
    <property type="component" value="Unassembled WGS sequence"/>
</dbReference>
<reference evidence="2" key="1">
    <citation type="journal article" date="2020" name="Stud. Mycol.">
        <title>101 Dothideomycetes genomes: a test case for predicting lifestyles and emergence of pathogens.</title>
        <authorList>
            <person name="Haridas S."/>
            <person name="Albert R."/>
            <person name="Binder M."/>
            <person name="Bloem J."/>
            <person name="Labutti K."/>
            <person name="Salamov A."/>
            <person name="Andreopoulos B."/>
            <person name="Baker S."/>
            <person name="Barry K."/>
            <person name="Bills G."/>
            <person name="Bluhm B."/>
            <person name="Cannon C."/>
            <person name="Castanera R."/>
            <person name="Culley D."/>
            <person name="Daum C."/>
            <person name="Ezra D."/>
            <person name="Gonzalez J."/>
            <person name="Henrissat B."/>
            <person name="Kuo A."/>
            <person name="Liang C."/>
            <person name="Lipzen A."/>
            <person name="Lutzoni F."/>
            <person name="Magnuson J."/>
            <person name="Mondo S."/>
            <person name="Nolan M."/>
            <person name="Ohm R."/>
            <person name="Pangilinan J."/>
            <person name="Park H.-J."/>
            <person name="Ramirez L."/>
            <person name="Alfaro M."/>
            <person name="Sun H."/>
            <person name="Tritt A."/>
            <person name="Yoshinaga Y."/>
            <person name="Zwiers L.-H."/>
            <person name="Turgeon B."/>
            <person name="Goodwin S."/>
            <person name="Spatafora J."/>
            <person name="Crous P."/>
            <person name="Grigoriev I."/>
        </authorList>
    </citation>
    <scope>NUCLEOTIDE SEQUENCE</scope>
    <source>
        <strain evidence="2">CBS 175.79</strain>
    </source>
</reference>
<sequence>MNVCAIALLIMSITLVIIILLPFFIVFYGITNGTRYLPISVAERYKKIGGRGKVKQGICARVSCEERERESVCVWPTSPRLSLPYSSSFLLLLLLLLLDPALVPAFKPPLPLPAQPSLLFPFPPSKDTPLPLTLHHPLRQSRLSYSNPTPTSLYLTSPFSLTFLSLDFRLSSVYHLLQRLITTPCFAACQPLVCGLQDAFYD</sequence>
<keyword evidence="1" id="KW-0812">Transmembrane</keyword>
<dbReference type="RefSeq" id="XP_033388874.1">
    <property type="nucleotide sequence ID" value="XM_033522483.1"/>
</dbReference>
<dbReference type="GeneID" id="54279880"/>
<keyword evidence="1" id="KW-0472">Membrane</keyword>
<name>A0A6A5Y4M9_9PLEO</name>
<feature type="transmembrane region" description="Helical" evidence="1">
    <location>
        <begin position="6"/>
        <end position="30"/>
    </location>
</feature>
<keyword evidence="1" id="KW-1133">Transmembrane helix</keyword>
<gene>
    <name evidence="2" type="ORF">BU24DRAFT_2599</name>
</gene>
<accession>A0A6A5Y4M9</accession>